<evidence type="ECO:0000313" key="2">
    <source>
        <dbReference type="EMBL" id="MPC16083.1"/>
    </source>
</evidence>
<protein>
    <submittedName>
        <fullName evidence="2">Uncharacterized protein</fullName>
    </submittedName>
</protein>
<evidence type="ECO:0000313" key="3">
    <source>
        <dbReference type="Proteomes" id="UP000324222"/>
    </source>
</evidence>
<gene>
    <name evidence="2" type="ORF">E2C01_008896</name>
</gene>
<keyword evidence="3" id="KW-1185">Reference proteome</keyword>
<comment type="caution">
    <text evidence="2">The sequence shown here is derived from an EMBL/GenBank/DDBJ whole genome shotgun (WGS) entry which is preliminary data.</text>
</comment>
<dbReference type="AlphaFoldDB" id="A0A5B7D5M5"/>
<name>A0A5B7D5M5_PORTR</name>
<sequence length="142" mass="15642">MLGESARHPSLYSLVNLNIQNLDIRNADRIKNGKTNYKTTRTLYFTEVTCRKAAFQGQYHNCLIEEFVVVWSCVEGRSSTGGRLLRKAHGSSHQPGIGRGHGVSREGLGTLRNPLYMSRGGPTPSPPIHASQPYPAHLATRG</sequence>
<feature type="region of interest" description="Disordered" evidence="1">
    <location>
        <begin position="85"/>
        <end position="142"/>
    </location>
</feature>
<organism evidence="2 3">
    <name type="scientific">Portunus trituberculatus</name>
    <name type="common">Swimming crab</name>
    <name type="synonym">Neptunus trituberculatus</name>
    <dbReference type="NCBI Taxonomy" id="210409"/>
    <lineage>
        <taxon>Eukaryota</taxon>
        <taxon>Metazoa</taxon>
        <taxon>Ecdysozoa</taxon>
        <taxon>Arthropoda</taxon>
        <taxon>Crustacea</taxon>
        <taxon>Multicrustacea</taxon>
        <taxon>Malacostraca</taxon>
        <taxon>Eumalacostraca</taxon>
        <taxon>Eucarida</taxon>
        <taxon>Decapoda</taxon>
        <taxon>Pleocyemata</taxon>
        <taxon>Brachyura</taxon>
        <taxon>Eubrachyura</taxon>
        <taxon>Portunoidea</taxon>
        <taxon>Portunidae</taxon>
        <taxon>Portuninae</taxon>
        <taxon>Portunus</taxon>
    </lineage>
</organism>
<proteinExistence type="predicted"/>
<evidence type="ECO:0000256" key="1">
    <source>
        <dbReference type="SAM" id="MobiDB-lite"/>
    </source>
</evidence>
<dbReference type="Proteomes" id="UP000324222">
    <property type="component" value="Unassembled WGS sequence"/>
</dbReference>
<accession>A0A5B7D5M5</accession>
<dbReference type="EMBL" id="VSRR010000476">
    <property type="protein sequence ID" value="MPC16083.1"/>
    <property type="molecule type" value="Genomic_DNA"/>
</dbReference>
<reference evidence="2 3" key="1">
    <citation type="submission" date="2019-05" db="EMBL/GenBank/DDBJ databases">
        <title>Another draft genome of Portunus trituberculatus and its Hox gene families provides insights of decapod evolution.</title>
        <authorList>
            <person name="Jeong J.-H."/>
            <person name="Song I."/>
            <person name="Kim S."/>
            <person name="Choi T."/>
            <person name="Kim D."/>
            <person name="Ryu S."/>
            <person name="Kim W."/>
        </authorList>
    </citation>
    <scope>NUCLEOTIDE SEQUENCE [LARGE SCALE GENOMIC DNA]</scope>
    <source>
        <tissue evidence="2">Muscle</tissue>
    </source>
</reference>